<dbReference type="PANTHER" id="PTHR38471:SF2">
    <property type="entry name" value="FOUR HELIX BUNDLE PROTEIN"/>
    <property type="match status" value="1"/>
</dbReference>
<keyword evidence="2" id="KW-1185">Reference proteome</keyword>
<dbReference type="Proteomes" id="UP000532440">
    <property type="component" value="Unassembled WGS sequence"/>
</dbReference>
<dbReference type="CDD" id="cd16377">
    <property type="entry name" value="23S_rRNA_IVP_like"/>
    <property type="match status" value="1"/>
</dbReference>
<name>A0A7W8HF84_9BURK</name>
<dbReference type="AlphaFoldDB" id="A0A7W8HF84"/>
<accession>A0A7W8HF84</accession>
<dbReference type="NCBIfam" id="TIGR02436">
    <property type="entry name" value="four helix bundle protein"/>
    <property type="match status" value="1"/>
</dbReference>
<dbReference type="InterPro" id="IPR036583">
    <property type="entry name" value="23S_rRNA_IVS_sf"/>
</dbReference>
<dbReference type="InterPro" id="IPR012657">
    <property type="entry name" value="23S_rRNA-intervening_sequence"/>
</dbReference>
<organism evidence="1 2">
    <name type="scientific">Quisquiliibacterium transsilvanicum</name>
    <dbReference type="NCBI Taxonomy" id="1549638"/>
    <lineage>
        <taxon>Bacteria</taxon>
        <taxon>Pseudomonadati</taxon>
        <taxon>Pseudomonadota</taxon>
        <taxon>Betaproteobacteria</taxon>
        <taxon>Burkholderiales</taxon>
        <taxon>Burkholderiaceae</taxon>
        <taxon>Quisquiliibacterium</taxon>
    </lineage>
</organism>
<gene>
    <name evidence="1" type="ORF">HNQ70_000973</name>
</gene>
<evidence type="ECO:0000313" key="2">
    <source>
        <dbReference type="Proteomes" id="UP000532440"/>
    </source>
</evidence>
<evidence type="ECO:0000313" key="1">
    <source>
        <dbReference type="EMBL" id="MBB5270969.1"/>
    </source>
</evidence>
<proteinExistence type="predicted"/>
<dbReference type="Pfam" id="PF05635">
    <property type="entry name" value="23S_rRNA_IVP"/>
    <property type="match status" value="1"/>
</dbReference>
<dbReference type="EMBL" id="JACHGB010000002">
    <property type="protein sequence ID" value="MBB5270969.1"/>
    <property type="molecule type" value="Genomic_DNA"/>
</dbReference>
<sequence length="120" mass="13567">MRRNHRRLEVWQDSIGLVEEIYRATRCFPSSETYGLSGQMRRAAVSVPSNIAEVFARDGTRELLRFLGIAAGSLSELDTLIELARRLGFLNNTTELEKQLDEVSGKLMGLQASLRRRLDA</sequence>
<dbReference type="SUPFAM" id="SSF158446">
    <property type="entry name" value="IVS-encoded protein-like"/>
    <property type="match status" value="1"/>
</dbReference>
<protein>
    <submittedName>
        <fullName evidence="1">Four helix bundle protein</fullName>
    </submittedName>
</protein>
<dbReference type="Gene3D" id="1.20.1440.60">
    <property type="entry name" value="23S rRNA-intervening sequence"/>
    <property type="match status" value="1"/>
</dbReference>
<comment type="caution">
    <text evidence="1">The sequence shown here is derived from an EMBL/GenBank/DDBJ whole genome shotgun (WGS) entry which is preliminary data.</text>
</comment>
<reference evidence="1 2" key="1">
    <citation type="submission" date="2020-08" db="EMBL/GenBank/DDBJ databases">
        <title>Genomic Encyclopedia of Type Strains, Phase IV (KMG-IV): sequencing the most valuable type-strain genomes for metagenomic binning, comparative biology and taxonomic classification.</title>
        <authorList>
            <person name="Goeker M."/>
        </authorList>
    </citation>
    <scope>NUCLEOTIDE SEQUENCE [LARGE SCALE GENOMIC DNA]</scope>
    <source>
        <strain evidence="1 2">DSM 29781</strain>
    </source>
</reference>
<dbReference type="PANTHER" id="PTHR38471">
    <property type="entry name" value="FOUR HELIX BUNDLE PROTEIN"/>
    <property type="match status" value="1"/>
</dbReference>
<dbReference type="RefSeq" id="WP_183964810.1">
    <property type="nucleotide sequence ID" value="NZ_BAABEW010000010.1"/>
</dbReference>